<dbReference type="EMBL" id="JAEDAL010000008">
    <property type="protein sequence ID" value="MBH9553973.1"/>
    <property type="molecule type" value="Genomic_DNA"/>
</dbReference>
<dbReference type="Proteomes" id="UP000620139">
    <property type="component" value="Unassembled WGS sequence"/>
</dbReference>
<evidence type="ECO:0000313" key="2">
    <source>
        <dbReference type="EMBL" id="MBH9553973.1"/>
    </source>
</evidence>
<protein>
    <submittedName>
        <fullName evidence="2">DUF1902 domain-containing protein</fullName>
    </submittedName>
</protein>
<reference evidence="2" key="1">
    <citation type="submission" date="2020-12" db="EMBL/GenBank/DDBJ databases">
        <title>The genome sequence of Inhella sp. 4Y17.</title>
        <authorList>
            <person name="Liu Y."/>
        </authorList>
    </citation>
    <scope>NUCLEOTIDE SEQUENCE</scope>
    <source>
        <strain evidence="2">4Y10</strain>
    </source>
</reference>
<dbReference type="InterPro" id="IPR035069">
    <property type="entry name" value="TTHA1013/TTHA0281-like"/>
</dbReference>
<keyword evidence="3" id="KW-1185">Reference proteome</keyword>
<comment type="caution">
    <text evidence="2">The sequence shown here is derived from an EMBL/GenBank/DDBJ whole genome shotgun (WGS) entry which is preliminary data.</text>
</comment>
<dbReference type="RefSeq" id="WP_198101594.1">
    <property type="nucleotide sequence ID" value="NZ_JAEDAL010000008.1"/>
</dbReference>
<dbReference type="Pfam" id="PF08972">
    <property type="entry name" value="DUF1902"/>
    <property type="match status" value="1"/>
</dbReference>
<dbReference type="SUPFAM" id="SSF143100">
    <property type="entry name" value="TTHA1013/TTHA0281-like"/>
    <property type="match status" value="1"/>
</dbReference>
<name>A0A931J1W3_9BURK</name>
<accession>A0A931J1W3</accession>
<organism evidence="2 3">
    <name type="scientific">Inhella gelatinilytica</name>
    <dbReference type="NCBI Taxonomy" id="2795030"/>
    <lineage>
        <taxon>Bacteria</taxon>
        <taxon>Pseudomonadati</taxon>
        <taxon>Pseudomonadota</taxon>
        <taxon>Betaproteobacteria</taxon>
        <taxon>Burkholderiales</taxon>
        <taxon>Sphaerotilaceae</taxon>
        <taxon>Inhella</taxon>
    </lineage>
</organism>
<sequence length="69" mass="7604">MSRYVCVRVQWDAEARVFAAISNEVPGLVTEAESLTQLEAKLQIMVPELLEANGFPATGERVAIKLLTE</sequence>
<proteinExistence type="predicted"/>
<gene>
    <name evidence="2" type="ORF">I7X43_14085</name>
</gene>
<feature type="domain" description="DUF1902" evidence="1">
    <location>
        <begin position="6"/>
        <end position="68"/>
    </location>
</feature>
<evidence type="ECO:0000313" key="3">
    <source>
        <dbReference type="Proteomes" id="UP000620139"/>
    </source>
</evidence>
<evidence type="ECO:0000259" key="1">
    <source>
        <dbReference type="Pfam" id="PF08972"/>
    </source>
</evidence>
<dbReference type="Gene3D" id="3.30.2390.10">
    <property type="entry name" value="TTHA1013-like"/>
    <property type="match status" value="1"/>
</dbReference>
<dbReference type="InterPro" id="IPR015066">
    <property type="entry name" value="DUF1902"/>
</dbReference>
<dbReference type="AlphaFoldDB" id="A0A931J1W3"/>